<evidence type="ECO:0000313" key="1">
    <source>
        <dbReference type="EMBL" id="AEH03708.1"/>
    </source>
</evidence>
<sequence>MVTGDGMHYKLKFYDMLFQNIVQFHLEEGSSFKDFEVESTLGHKLLFRRIRNDGVDKMSWEIRISHETVEITADLNVPGYDIKINKILDYEWKEVSLDDPRAVFIASRCCAVFVRLMEDQWYV</sequence>
<dbReference type="RefSeq" id="YP_009217364.1">
    <property type="nucleotide sequence ID" value="NC_028999.1"/>
</dbReference>
<dbReference type="KEGG" id="vg:26643813"/>
<gene>
    <name evidence="1" type="primary">285</name>
</gene>
<accession>F8SJC1</accession>
<dbReference type="Proteomes" id="UP000008388">
    <property type="component" value="Segment"/>
</dbReference>
<protein>
    <submittedName>
        <fullName evidence="1">Uncharacterized protein 285</fullName>
    </submittedName>
</protein>
<reference evidence="1 2" key="1">
    <citation type="journal article" date="2011" name="Microbiology">
        <title>The Pseudomonas aeruginosa generalized transducing phage phiPA3 is a new member of the phiKZ-like group of 'jumbo' phages, and infects model laboratory strains and clinical isolates from cystic fibrosis patients.</title>
        <authorList>
            <person name="Monson R."/>
            <person name="Foulds I."/>
            <person name="Foweraker J."/>
            <person name="Welch M."/>
            <person name="Salmond G.P."/>
        </authorList>
    </citation>
    <scope>NUCLEOTIDE SEQUENCE [LARGE SCALE GENOMIC DNA]</scope>
</reference>
<organismHost>
    <name type="scientific">Pseudomonas aeruginosa</name>
    <dbReference type="NCBI Taxonomy" id="287"/>
</organismHost>
<proteinExistence type="predicted"/>
<organism evidence="1 2">
    <name type="scientific">Pseudomonas phage PhiPA3</name>
    <name type="common">Pseudomonas aeruginosa phage PhiPA3</name>
    <dbReference type="NCBI Taxonomy" id="998086"/>
    <lineage>
        <taxon>Viruses</taxon>
        <taxon>Duplodnaviria</taxon>
        <taxon>Heunggongvirae</taxon>
        <taxon>Uroviricota</taxon>
        <taxon>Caudoviricetes</taxon>
        <taxon>Chimalliviridae</taxon>
        <taxon>Miltoncavirus</taxon>
        <taxon>Miltoncavirus PhiPA3</taxon>
    </lineage>
</organism>
<keyword evidence="2" id="KW-1185">Reference proteome</keyword>
<dbReference type="GeneID" id="26643813"/>
<dbReference type="EMBL" id="HQ630627">
    <property type="protein sequence ID" value="AEH03708.1"/>
    <property type="molecule type" value="Genomic_DNA"/>
</dbReference>
<name>F8SJC1_BPPA3</name>
<evidence type="ECO:0000313" key="2">
    <source>
        <dbReference type="Proteomes" id="UP000008388"/>
    </source>
</evidence>